<keyword evidence="3" id="KW-1185">Reference proteome</keyword>
<organism evidence="2 3">
    <name type="scientific">Hydnomerulius pinastri MD-312</name>
    <dbReference type="NCBI Taxonomy" id="994086"/>
    <lineage>
        <taxon>Eukaryota</taxon>
        <taxon>Fungi</taxon>
        <taxon>Dikarya</taxon>
        <taxon>Basidiomycota</taxon>
        <taxon>Agaricomycotina</taxon>
        <taxon>Agaricomycetes</taxon>
        <taxon>Agaricomycetidae</taxon>
        <taxon>Boletales</taxon>
        <taxon>Boletales incertae sedis</taxon>
        <taxon>Leucogyrophana</taxon>
    </lineage>
</organism>
<name>A0A0C9V6Y9_9AGAM</name>
<proteinExistence type="predicted"/>
<feature type="compositionally biased region" description="Low complexity" evidence="1">
    <location>
        <begin position="262"/>
        <end position="279"/>
    </location>
</feature>
<evidence type="ECO:0000256" key="1">
    <source>
        <dbReference type="SAM" id="MobiDB-lite"/>
    </source>
</evidence>
<feature type="region of interest" description="Disordered" evidence="1">
    <location>
        <begin position="230"/>
        <end position="279"/>
    </location>
</feature>
<feature type="region of interest" description="Disordered" evidence="1">
    <location>
        <begin position="1"/>
        <end position="25"/>
    </location>
</feature>
<dbReference type="OrthoDB" id="2675751at2759"/>
<evidence type="ECO:0000313" key="3">
    <source>
        <dbReference type="Proteomes" id="UP000053820"/>
    </source>
</evidence>
<accession>A0A0C9V6Y9</accession>
<reference evidence="2 3" key="1">
    <citation type="submission" date="2014-04" db="EMBL/GenBank/DDBJ databases">
        <title>Evolutionary Origins and Diversification of the Mycorrhizal Mutualists.</title>
        <authorList>
            <consortium name="DOE Joint Genome Institute"/>
            <consortium name="Mycorrhizal Genomics Consortium"/>
            <person name="Kohler A."/>
            <person name="Kuo A."/>
            <person name="Nagy L.G."/>
            <person name="Floudas D."/>
            <person name="Copeland A."/>
            <person name="Barry K.W."/>
            <person name="Cichocki N."/>
            <person name="Veneault-Fourrey C."/>
            <person name="LaButti K."/>
            <person name="Lindquist E.A."/>
            <person name="Lipzen A."/>
            <person name="Lundell T."/>
            <person name="Morin E."/>
            <person name="Murat C."/>
            <person name="Riley R."/>
            <person name="Ohm R."/>
            <person name="Sun H."/>
            <person name="Tunlid A."/>
            <person name="Henrissat B."/>
            <person name="Grigoriev I.V."/>
            <person name="Hibbett D.S."/>
            <person name="Martin F."/>
        </authorList>
    </citation>
    <scope>NUCLEOTIDE SEQUENCE [LARGE SCALE GENOMIC DNA]</scope>
    <source>
        <strain evidence="2 3">MD-312</strain>
    </source>
</reference>
<gene>
    <name evidence="2" type="ORF">HYDPIDRAFT_169669</name>
</gene>
<evidence type="ECO:0000313" key="2">
    <source>
        <dbReference type="EMBL" id="KIJ61404.1"/>
    </source>
</evidence>
<dbReference type="Proteomes" id="UP000053820">
    <property type="component" value="Unassembled WGS sequence"/>
</dbReference>
<dbReference type="EMBL" id="KN839862">
    <property type="protein sequence ID" value="KIJ61404.1"/>
    <property type="molecule type" value="Genomic_DNA"/>
</dbReference>
<sequence>MPSPATLFSGTSVLERNSPRPGSRIPLDCSPTLRDPLLVISHGVIKSTLSGHFVYFDSEMRLQYTGITIRISWQVFNKLLPDLGCGVLVPHIIHFPAMLGQELVTQFTEDACAQEDRPCGRTVCQVLIRKGEPCFYVAPNNPTLPGREVCVACYEYYKKKLATTMWPRNTQVCSGLPDPQSIRQSVNAAQSRASINPPPVVAIVPGPASGLRQMAAAMPPPVRLMQRQHFSVHPPPPSSQQPNVAMLRPGGPDVYVPSAWNRQPPRSQPSTSPLAAPSHLPLPPAAVGYGAQHALYVSERERWSRLAYCPPPAETISLDITAVYEGGPKKGRQRGTPFGNICEGRKDIDARSTAPELAAIALSTVLPQIEAFGAQFVWRPSEFVVRDVGWVDLDRHPEPLQPYFYKECLHPSSRKNSKTPVFKSKQFSLFVVVPDSQWQEYEDFQDKLESTAIEIAGATSTPLVASATSTPLVASARTMATQMQPTRLFLASEARAHPSQGRGTSGMSSFSSSMFDRPLSNDISGAVPHNTSSRLNVIIATPAVSRAPLPSPHLPRNMQEPRTHALQTAKISRKP</sequence>
<feature type="compositionally biased region" description="Polar residues" evidence="1">
    <location>
        <begin position="1"/>
        <end position="15"/>
    </location>
</feature>
<protein>
    <submittedName>
        <fullName evidence="2">Uncharacterized protein</fullName>
    </submittedName>
</protein>
<dbReference type="HOGENOM" id="CLU_018737_0_0_1"/>
<feature type="region of interest" description="Disordered" evidence="1">
    <location>
        <begin position="546"/>
        <end position="575"/>
    </location>
</feature>
<feature type="compositionally biased region" description="Polar residues" evidence="1">
    <location>
        <begin position="565"/>
        <end position="575"/>
    </location>
</feature>
<dbReference type="AlphaFoldDB" id="A0A0C9V6Y9"/>